<evidence type="ECO:0000313" key="4">
    <source>
        <dbReference type="Proteomes" id="UP000777482"/>
    </source>
</evidence>
<feature type="transmembrane region" description="Helical" evidence="2">
    <location>
        <begin position="80"/>
        <end position="104"/>
    </location>
</feature>
<keyword evidence="2" id="KW-1133">Transmembrane helix</keyword>
<comment type="caution">
    <text evidence="3">The sequence shown here is derived from an EMBL/GenBank/DDBJ whole genome shotgun (WGS) entry which is preliminary data.</text>
</comment>
<dbReference type="Proteomes" id="UP000777482">
    <property type="component" value="Unassembled WGS sequence"/>
</dbReference>
<evidence type="ECO:0000313" key="3">
    <source>
        <dbReference type="EMBL" id="KAG0658109.1"/>
    </source>
</evidence>
<proteinExistence type="predicted"/>
<sequence length="318" mass="35060">MTDIQDVPALIAPPWIGNTIQIFLLGVFTTMFARYASAGELRRHGTLGQVALWSSLVLNWVYTGLCVYESYYAAAWRIVFYVWMGLLMATQVVGYVSQFVGAIRDLRHLPDRPFTSQIGTTFSLWLWAAATADISISLVCAISLKSRLHGYTREVDSLLHRLVIICFRTAAYTSLMAIVAAILATIYHANFTLHLYITFAFWLGLPALYGIALFTFSTSSREAIKGRSRAADFDTSAAAVAAAATGDEGKAAPARPTTRVRHIQVGSSASRITSTASRIPLKVRVDREEVVAVEEPEFGTERILSKQEQEPRSQSPLT</sequence>
<organism evidence="3 4">
    <name type="scientific">Rhodotorula mucilaginosa</name>
    <name type="common">Yeast</name>
    <name type="synonym">Rhodotorula rubra</name>
    <dbReference type="NCBI Taxonomy" id="5537"/>
    <lineage>
        <taxon>Eukaryota</taxon>
        <taxon>Fungi</taxon>
        <taxon>Dikarya</taxon>
        <taxon>Basidiomycota</taxon>
        <taxon>Pucciniomycotina</taxon>
        <taxon>Microbotryomycetes</taxon>
        <taxon>Sporidiobolales</taxon>
        <taxon>Sporidiobolaceae</taxon>
        <taxon>Rhodotorula</taxon>
    </lineage>
</organism>
<name>A0A9P7B4F7_RHOMI</name>
<feature type="transmembrane region" description="Helical" evidence="2">
    <location>
        <begin position="20"/>
        <end position="38"/>
    </location>
</feature>
<evidence type="ECO:0000256" key="2">
    <source>
        <dbReference type="SAM" id="Phobius"/>
    </source>
</evidence>
<feature type="transmembrane region" description="Helical" evidence="2">
    <location>
        <begin position="165"/>
        <end position="187"/>
    </location>
</feature>
<keyword evidence="4" id="KW-1185">Reference proteome</keyword>
<accession>A0A9P7B4F7</accession>
<feature type="transmembrane region" description="Helical" evidence="2">
    <location>
        <begin position="124"/>
        <end position="144"/>
    </location>
</feature>
<feature type="region of interest" description="Disordered" evidence="1">
    <location>
        <begin position="296"/>
        <end position="318"/>
    </location>
</feature>
<keyword evidence="2" id="KW-0812">Transmembrane</keyword>
<evidence type="ECO:0000256" key="1">
    <source>
        <dbReference type="SAM" id="MobiDB-lite"/>
    </source>
</evidence>
<dbReference type="AlphaFoldDB" id="A0A9P7B4F7"/>
<feature type="transmembrane region" description="Helical" evidence="2">
    <location>
        <begin position="193"/>
        <end position="216"/>
    </location>
</feature>
<keyword evidence="2" id="KW-0472">Membrane</keyword>
<feature type="transmembrane region" description="Helical" evidence="2">
    <location>
        <begin position="50"/>
        <end position="68"/>
    </location>
</feature>
<dbReference type="OrthoDB" id="2528185at2759"/>
<reference evidence="3 4" key="1">
    <citation type="submission" date="2020-11" db="EMBL/GenBank/DDBJ databases">
        <title>Kefir isolates.</title>
        <authorList>
            <person name="Marcisauskas S."/>
            <person name="Kim Y."/>
            <person name="Blasche S."/>
        </authorList>
    </citation>
    <scope>NUCLEOTIDE SEQUENCE [LARGE SCALE GENOMIC DNA]</scope>
    <source>
        <strain evidence="3 4">KR</strain>
    </source>
</reference>
<dbReference type="EMBL" id="PUHQ01000071">
    <property type="protein sequence ID" value="KAG0658109.1"/>
    <property type="molecule type" value="Genomic_DNA"/>
</dbReference>
<gene>
    <name evidence="3" type="ORF">C6P46_006068</name>
</gene>
<protein>
    <submittedName>
        <fullName evidence="3">Uncharacterized protein</fullName>
    </submittedName>
</protein>
<feature type="compositionally biased region" description="Basic and acidic residues" evidence="1">
    <location>
        <begin position="299"/>
        <end position="311"/>
    </location>
</feature>